<dbReference type="InterPro" id="IPR000719">
    <property type="entry name" value="Prot_kinase_dom"/>
</dbReference>
<dbReference type="PROSITE" id="PS50011">
    <property type="entry name" value="PROTEIN_KINASE_DOM"/>
    <property type="match status" value="1"/>
</dbReference>
<evidence type="ECO:0000256" key="2">
    <source>
        <dbReference type="ARBA" id="ARBA00022840"/>
    </source>
</evidence>
<accession>A0A9P8K2H4</accession>
<reference evidence="4" key="1">
    <citation type="journal article" date="2021" name="J Fungi (Basel)">
        <title>Virulence traits and population genomics of the black yeast Aureobasidium melanogenum.</title>
        <authorList>
            <person name="Cernosa A."/>
            <person name="Sun X."/>
            <person name="Gostincar C."/>
            <person name="Fang C."/>
            <person name="Gunde-Cimerman N."/>
            <person name="Song Z."/>
        </authorList>
    </citation>
    <scope>NUCLEOTIDE SEQUENCE</scope>
    <source>
        <strain evidence="4">EXF-8016</strain>
    </source>
</reference>
<comment type="caution">
    <text evidence="4">The sequence shown here is derived from an EMBL/GenBank/DDBJ whole genome shotgun (WGS) entry which is preliminary data.</text>
</comment>
<dbReference type="OrthoDB" id="310217at2759"/>
<dbReference type="SUPFAM" id="SSF56112">
    <property type="entry name" value="Protein kinase-like (PK-like)"/>
    <property type="match status" value="1"/>
</dbReference>
<dbReference type="InterPro" id="IPR011009">
    <property type="entry name" value="Kinase-like_dom_sf"/>
</dbReference>
<dbReference type="Proteomes" id="UP000767238">
    <property type="component" value="Unassembled WGS sequence"/>
</dbReference>
<sequence>MIHYEGKYGDFDRFRPMEHAFVVKKTLPSGGEASSCVVMQHIHTKRPRKLYVFKTVTQDKSLISHPEHGIISNEAYILLGKLKTILYPHSNIIQLFNCVSSNAMAGIPIHILQIEYCDGGDLWNLNNRCISRGARIPKSLASHIFVSLSAALAYLHHGFILTSSGFLRRKYLPGARNQWQPILHNDIKPENILLRWPVKPSSPSGNTYPDIVLADFGAAGIETHIRGPRGTYTYSAPEVRQAFDNSTSLIQRLRSAGADHVTSSIVLTTKSDVWSLGAVMKFLFFDFEKERGGKEWESKEMESKWADAGQVYGERMGWWVRRCSGYRALGRPSARTLLSVAVAEVKKEDHAGVGLGVQMLPEWVWE</sequence>
<dbReference type="GO" id="GO:0004674">
    <property type="term" value="F:protein serine/threonine kinase activity"/>
    <property type="evidence" value="ECO:0007669"/>
    <property type="project" value="TreeGrafter"/>
</dbReference>
<gene>
    <name evidence="4" type="ORF">KCV03_g9811</name>
</gene>
<proteinExistence type="predicted"/>
<dbReference type="PROSITE" id="PS00108">
    <property type="entry name" value="PROTEIN_KINASE_ST"/>
    <property type="match status" value="1"/>
</dbReference>
<dbReference type="PANTHER" id="PTHR24346:SF30">
    <property type="entry name" value="MATERNAL EMBRYONIC LEUCINE ZIPPER KINASE"/>
    <property type="match status" value="1"/>
</dbReference>
<keyword evidence="1" id="KW-0547">Nucleotide-binding</keyword>
<dbReference type="GO" id="GO:0005737">
    <property type="term" value="C:cytoplasm"/>
    <property type="evidence" value="ECO:0007669"/>
    <property type="project" value="TreeGrafter"/>
</dbReference>
<protein>
    <submittedName>
        <fullName evidence="4">Kinase-like protein</fullName>
    </submittedName>
</protein>
<name>A0A9P8K2H4_AURME</name>
<keyword evidence="2" id="KW-0067">ATP-binding</keyword>
<dbReference type="GO" id="GO:0005524">
    <property type="term" value="F:ATP binding"/>
    <property type="evidence" value="ECO:0007669"/>
    <property type="project" value="UniProtKB-KW"/>
</dbReference>
<feature type="domain" description="Protein kinase" evidence="3">
    <location>
        <begin position="21"/>
        <end position="353"/>
    </location>
</feature>
<dbReference type="InterPro" id="IPR008271">
    <property type="entry name" value="Ser/Thr_kinase_AS"/>
</dbReference>
<dbReference type="PANTHER" id="PTHR24346">
    <property type="entry name" value="MAP/MICROTUBULE AFFINITY-REGULATING KINASE"/>
    <property type="match status" value="1"/>
</dbReference>
<evidence type="ECO:0000256" key="1">
    <source>
        <dbReference type="ARBA" id="ARBA00022741"/>
    </source>
</evidence>
<organism evidence="4 5">
    <name type="scientific">Aureobasidium melanogenum</name>
    <name type="common">Aureobasidium pullulans var. melanogenum</name>
    <dbReference type="NCBI Taxonomy" id="46634"/>
    <lineage>
        <taxon>Eukaryota</taxon>
        <taxon>Fungi</taxon>
        <taxon>Dikarya</taxon>
        <taxon>Ascomycota</taxon>
        <taxon>Pezizomycotina</taxon>
        <taxon>Dothideomycetes</taxon>
        <taxon>Dothideomycetidae</taxon>
        <taxon>Dothideales</taxon>
        <taxon>Saccotheciaceae</taxon>
        <taxon>Aureobasidium</taxon>
    </lineage>
</organism>
<reference evidence="4" key="2">
    <citation type="submission" date="2021-08" db="EMBL/GenBank/DDBJ databases">
        <authorList>
            <person name="Gostincar C."/>
            <person name="Sun X."/>
            <person name="Song Z."/>
            <person name="Gunde-Cimerman N."/>
        </authorList>
    </citation>
    <scope>NUCLEOTIDE SEQUENCE</scope>
    <source>
        <strain evidence="4">EXF-8016</strain>
    </source>
</reference>
<dbReference type="GO" id="GO:0035556">
    <property type="term" value="P:intracellular signal transduction"/>
    <property type="evidence" value="ECO:0007669"/>
    <property type="project" value="TreeGrafter"/>
</dbReference>
<dbReference type="EMBL" id="JAHFYH010000145">
    <property type="protein sequence ID" value="KAH0211113.1"/>
    <property type="molecule type" value="Genomic_DNA"/>
</dbReference>
<evidence type="ECO:0000313" key="5">
    <source>
        <dbReference type="Proteomes" id="UP000767238"/>
    </source>
</evidence>
<keyword evidence="4" id="KW-0418">Kinase</keyword>
<evidence type="ECO:0000259" key="3">
    <source>
        <dbReference type="PROSITE" id="PS50011"/>
    </source>
</evidence>
<dbReference type="Gene3D" id="1.10.510.10">
    <property type="entry name" value="Transferase(Phosphotransferase) domain 1"/>
    <property type="match status" value="1"/>
</dbReference>
<dbReference type="SMART" id="SM00220">
    <property type="entry name" value="S_TKc"/>
    <property type="match status" value="1"/>
</dbReference>
<feature type="non-terminal residue" evidence="4">
    <location>
        <position position="366"/>
    </location>
</feature>
<evidence type="ECO:0000313" key="4">
    <source>
        <dbReference type="EMBL" id="KAH0211113.1"/>
    </source>
</evidence>
<dbReference type="AlphaFoldDB" id="A0A9P8K2H4"/>
<keyword evidence="4" id="KW-0808">Transferase</keyword>